<feature type="region of interest" description="Disordered" evidence="12">
    <location>
        <begin position="969"/>
        <end position="996"/>
    </location>
</feature>
<evidence type="ECO:0000256" key="5">
    <source>
        <dbReference type="ARBA" id="ARBA00022490"/>
    </source>
</evidence>
<dbReference type="Pfam" id="PF00240">
    <property type="entry name" value="ubiquitin"/>
    <property type="match status" value="1"/>
</dbReference>
<evidence type="ECO:0000313" key="14">
    <source>
        <dbReference type="EMBL" id="JAS51303.1"/>
    </source>
</evidence>
<dbReference type="Pfam" id="PF12057">
    <property type="entry name" value="BAG6"/>
    <property type="match status" value="1"/>
</dbReference>
<dbReference type="AlphaFoldDB" id="A0A1B6FMP9"/>
<dbReference type="SUPFAM" id="SSF54236">
    <property type="entry name" value="Ubiquitin-like"/>
    <property type="match status" value="1"/>
</dbReference>
<feature type="region of interest" description="Disordered" evidence="12">
    <location>
        <begin position="169"/>
        <end position="198"/>
    </location>
</feature>
<feature type="compositionally biased region" description="Low complexity" evidence="12">
    <location>
        <begin position="428"/>
        <end position="445"/>
    </location>
</feature>
<keyword evidence="9" id="KW-0143">Chaperone</keyword>
<dbReference type="PROSITE" id="PS50053">
    <property type="entry name" value="UBIQUITIN_2"/>
    <property type="match status" value="1"/>
</dbReference>
<dbReference type="Gene3D" id="3.10.20.90">
    <property type="entry name" value="Phosphatidylinositol 3-kinase Catalytic Subunit, Chain A, domain 1"/>
    <property type="match status" value="1"/>
</dbReference>
<keyword evidence="10" id="KW-0539">Nucleus</keyword>
<proteinExistence type="predicted"/>
<dbReference type="GO" id="GO:0036503">
    <property type="term" value="P:ERAD pathway"/>
    <property type="evidence" value="ECO:0007669"/>
    <property type="project" value="TreeGrafter"/>
</dbReference>
<dbReference type="PANTHER" id="PTHR15204:SF0">
    <property type="entry name" value="LARGE PROLINE-RICH PROTEIN BAG6"/>
    <property type="match status" value="1"/>
</dbReference>
<reference evidence="14" key="1">
    <citation type="submission" date="2015-11" db="EMBL/GenBank/DDBJ databases">
        <title>De novo transcriptome assembly of four potential Pierce s Disease insect vectors from Arizona vineyards.</title>
        <authorList>
            <person name="Tassone E.E."/>
        </authorList>
    </citation>
    <scope>NUCLEOTIDE SEQUENCE</scope>
</reference>
<keyword evidence="7" id="KW-0053">Apoptosis</keyword>
<evidence type="ECO:0000256" key="1">
    <source>
        <dbReference type="ARBA" id="ARBA00004123"/>
    </source>
</evidence>
<feature type="compositionally biased region" description="Polar residues" evidence="12">
    <location>
        <begin position="667"/>
        <end position="676"/>
    </location>
</feature>
<feature type="compositionally biased region" description="Polar residues" evidence="12">
    <location>
        <begin position="77"/>
        <end position="95"/>
    </location>
</feature>
<evidence type="ECO:0000256" key="2">
    <source>
        <dbReference type="ARBA" id="ARBA00004514"/>
    </source>
</evidence>
<evidence type="ECO:0000256" key="6">
    <source>
        <dbReference type="ARBA" id="ARBA00022525"/>
    </source>
</evidence>
<accession>A0A1B6FMP9</accession>
<keyword evidence="4" id="KW-0813">Transport</keyword>
<evidence type="ECO:0000256" key="12">
    <source>
        <dbReference type="SAM" id="MobiDB-lite"/>
    </source>
</evidence>
<dbReference type="FunFam" id="3.10.20.90:FF:000161">
    <property type="entry name" value="Uncharacterized protein, isoform C"/>
    <property type="match status" value="1"/>
</dbReference>
<evidence type="ECO:0000256" key="4">
    <source>
        <dbReference type="ARBA" id="ARBA00022448"/>
    </source>
</evidence>
<dbReference type="GO" id="GO:0071818">
    <property type="term" value="C:BAT3 complex"/>
    <property type="evidence" value="ECO:0007669"/>
    <property type="project" value="TreeGrafter"/>
</dbReference>
<protein>
    <recommendedName>
        <fullName evidence="11">BCL2-associated athanogene 6</fullName>
    </recommendedName>
</protein>
<dbReference type="CDD" id="cd01809">
    <property type="entry name" value="Ubl_BAG6"/>
    <property type="match status" value="1"/>
</dbReference>
<keyword evidence="5" id="KW-0963">Cytoplasm</keyword>
<dbReference type="PANTHER" id="PTHR15204">
    <property type="entry name" value="LARGE PROLINE-RICH PROTEIN BAG6"/>
    <property type="match status" value="1"/>
</dbReference>
<evidence type="ECO:0000256" key="11">
    <source>
        <dbReference type="ARBA" id="ARBA00030033"/>
    </source>
</evidence>
<feature type="compositionally biased region" description="Low complexity" evidence="12">
    <location>
        <begin position="542"/>
        <end position="619"/>
    </location>
</feature>
<evidence type="ECO:0000256" key="8">
    <source>
        <dbReference type="ARBA" id="ARBA00022853"/>
    </source>
</evidence>
<dbReference type="InterPro" id="IPR021925">
    <property type="entry name" value="BAG6"/>
</dbReference>
<feature type="compositionally biased region" description="Low complexity" evidence="12">
    <location>
        <begin position="383"/>
        <end position="398"/>
    </location>
</feature>
<keyword evidence="6" id="KW-0964">Secreted</keyword>
<dbReference type="GO" id="GO:0006325">
    <property type="term" value="P:chromatin organization"/>
    <property type="evidence" value="ECO:0007669"/>
    <property type="project" value="UniProtKB-KW"/>
</dbReference>
<dbReference type="GO" id="GO:0006915">
    <property type="term" value="P:apoptotic process"/>
    <property type="evidence" value="ECO:0007669"/>
    <property type="project" value="UniProtKB-KW"/>
</dbReference>
<dbReference type="InterPro" id="IPR000626">
    <property type="entry name" value="Ubiquitin-like_dom"/>
</dbReference>
<dbReference type="EMBL" id="GECZ01018466">
    <property type="protein sequence ID" value="JAS51303.1"/>
    <property type="molecule type" value="Transcribed_RNA"/>
</dbReference>
<dbReference type="GO" id="GO:0051787">
    <property type="term" value="F:misfolded protein binding"/>
    <property type="evidence" value="ECO:0007669"/>
    <property type="project" value="TreeGrafter"/>
</dbReference>
<evidence type="ECO:0000256" key="7">
    <source>
        <dbReference type="ARBA" id="ARBA00022703"/>
    </source>
</evidence>
<feature type="non-terminal residue" evidence="14">
    <location>
        <position position="996"/>
    </location>
</feature>
<dbReference type="InterPro" id="IPR029071">
    <property type="entry name" value="Ubiquitin-like_domsf"/>
</dbReference>
<evidence type="ECO:0000259" key="13">
    <source>
        <dbReference type="PROSITE" id="PS50053"/>
    </source>
</evidence>
<gene>
    <name evidence="14" type="ORF">g.15856</name>
</gene>
<evidence type="ECO:0000256" key="9">
    <source>
        <dbReference type="ARBA" id="ARBA00023186"/>
    </source>
</evidence>
<feature type="domain" description="Ubiquitin-like" evidence="13">
    <location>
        <begin position="2"/>
        <end position="63"/>
    </location>
</feature>
<dbReference type="GO" id="GO:0005576">
    <property type="term" value="C:extracellular region"/>
    <property type="evidence" value="ECO:0007669"/>
    <property type="project" value="UniProtKB-SubCell"/>
</dbReference>
<evidence type="ECO:0000256" key="3">
    <source>
        <dbReference type="ARBA" id="ARBA00004550"/>
    </source>
</evidence>
<sequence>MIELTVKTLDSRNHSFSVPDNYTVRQFKEHIADSVSISADSQRLIYCGRVLQDDKSLTEYDVNGKVIHLVQRAPPVNNGSGPDRGSTSARTNSSPPGARRGTPLLHRGTFIGSTGNTGNAMYLGAMAFPAEIMEAHGISMQNPRHCLSQSRLAVVRSMLRRASVILNRLENPPQESADASPENGTCPPETSTEEETAAGATPITAIEISPQLIIDGHQIDVGGPSIEIQAEAVSEQTTAASGGDGDPQTASTSEEQPPQNETEEEGGNGGSRYPRTRGLADLMDQASEINTRVQPFMAQYQQLMRDDPVFSDQEAVVTNQRLFTSVSEIMHNLAHAYHALSDIMCDLAQPPPRFLRCRPVLIHHSAVVQTGFPIQVSASLATGSNNGQSSNSGGTQATDSGARPAAGPSEQPEPQGPLTGAAEATPQPVTGPTTPANPPTVVTRTSGEDASGQTQPTSSQRAARIRQSAAGGPGFEIFVDVAPGSITIDSVEATVLTNTNPNISEPNWQNPPEFVQNLISALAGQFMGATLQQYRFPEQPGSSTAANSTTASSTTTSSTAASSTAASSTTSSTTAAASSQTTATTAPPATAATSTQNIQARVTTATHPTTSTQTRSTARPHVHLSPSIHGLRSNTFDPFLPCNSHHIRSGVRLRRQGQEQSQSQEQARNATSATPTPDTPRVTAGPTPSGISISLRTDPLMAENSPSRSTGAQTLPADFQALLQTILSQTVPMAGSQQIPDLMQALNRGQTENPATLAQLLESVPGYSYSPGESIFTDIFMTLAQCLSFIDIVQLGLGNSECLVRVRPHLRQLTSERLLNNEPLTIAAITQVVDRFNAELRPYFAIILDNARLREEVDLPASINFFNHSMLPTIINIVMEEGGNQASFHRNLMKKCAMYVRQLCAILQYCCLDGVTGLESILRAFVSQMTTGVPGVLQEWTMSHSIINFRSFISTLNVPVEDIKPFLVNRTGGPPTSPQPATSPPLVPPAAEPMEV</sequence>
<comment type="subcellular location">
    <subcellularLocation>
        <location evidence="2">Cytoplasm</location>
        <location evidence="2">Cytosol</location>
    </subcellularLocation>
    <subcellularLocation>
        <location evidence="1">Nucleus</location>
    </subcellularLocation>
    <subcellularLocation>
        <location evidence="3">Secreted</location>
        <location evidence="3">Extracellular exosome</location>
    </subcellularLocation>
</comment>
<feature type="region of interest" description="Disordered" evidence="12">
    <location>
        <begin position="537"/>
        <end position="629"/>
    </location>
</feature>
<dbReference type="GO" id="GO:0005634">
    <property type="term" value="C:nucleus"/>
    <property type="evidence" value="ECO:0007669"/>
    <property type="project" value="UniProtKB-SubCell"/>
</dbReference>
<feature type="region of interest" description="Disordered" evidence="12">
    <location>
        <begin position="72"/>
        <end position="107"/>
    </location>
</feature>
<dbReference type="GO" id="GO:0031593">
    <property type="term" value="F:polyubiquitin modification-dependent protein binding"/>
    <property type="evidence" value="ECO:0007669"/>
    <property type="project" value="TreeGrafter"/>
</dbReference>
<feature type="compositionally biased region" description="Pro residues" evidence="12">
    <location>
        <begin position="975"/>
        <end position="996"/>
    </location>
</feature>
<evidence type="ECO:0000256" key="10">
    <source>
        <dbReference type="ARBA" id="ARBA00023242"/>
    </source>
</evidence>
<name>A0A1B6FMP9_9HEMI</name>
<feature type="region of interest" description="Disordered" evidence="12">
    <location>
        <begin position="234"/>
        <end position="276"/>
    </location>
</feature>
<keyword evidence="8" id="KW-0156">Chromatin regulator</keyword>
<organism evidence="14">
    <name type="scientific">Cuerna arida</name>
    <dbReference type="NCBI Taxonomy" id="1464854"/>
    <lineage>
        <taxon>Eukaryota</taxon>
        <taxon>Metazoa</taxon>
        <taxon>Ecdysozoa</taxon>
        <taxon>Arthropoda</taxon>
        <taxon>Hexapoda</taxon>
        <taxon>Insecta</taxon>
        <taxon>Pterygota</taxon>
        <taxon>Neoptera</taxon>
        <taxon>Paraneoptera</taxon>
        <taxon>Hemiptera</taxon>
        <taxon>Auchenorrhyncha</taxon>
        <taxon>Membracoidea</taxon>
        <taxon>Cicadellidae</taxon>
        <taxon>Cicadellinae</taxon>
        <taxon>Proconiini</taxon>
        <taxon>Cuerna</taxon>
    </lineage>
</organism>
<dbReference type="SMART" id="SM00213">
    <property type="entry name" value="UBQ"/>
    <property type="match status" value="1"/>
</dbReference>
<feature type="region of interest" description="Disordered" evidence="12">
    <location>
        <begin position="383"/>
        <end position="461"/>
    </location>
</feature>
<feature type="region of interest" description="Disordered" evidence="12">
    <location>
        <begin position="652"/>
        <end position="694"/>
    </location>
</feature>